<dbReference type="InterPro" id="IPR003960">
    <property type="entry name" value="ATPase_AAA_CS"/>
</dbReference>
<dbReference type="InterPro" id="IPR027417">
    <property type="entry name" value="P-loop_NTPase"/>
</dbReference>
<gene>
    <name evidence="8" type="ORF">KUTeg_003813</name>
</gene>
<organism evidence="8 9">
    <name type="scientific">Tegillarca granosa</name>
    <name type="common">Malaysian cockle</name>
    <name type="synonym">Anadara granosa</name>
    <dbReference type="NCBI Taxonomy" id="220873"/>
    <lineage>
        <taxon>Eukaryota</taxon>
        <taxon>Metazoa</taxon>
        <taxon>Spiralia</taxon>
        <taxon>Lophotrochozoa</taxon>
        <taxon>Mollusca</taxon>
        <taxon>Bivalvia</taxon>
        <taxon>Autobranchia</taxon>
        <taxon>Pteriomorphia</taxon>
        <taxon>Arcoida</taxon>
        <taxon>Arcoidea</taxon>
        <taxon>Arcidae</taxon>
        <taxon>Tegillarca</taxon>
    </lineage>
</organism>
<dbReference type="PROSITE" id="PS00674">
    <property type="entry name" value="AAA"/>
    <property type="match status" value="1"/>
</dbReference>
<comment type="subcellular location">
    <subcellularLocation>
        <location evidence="1">Mitochondrion membrane</location>
        <topology evidence="1">Single-pass membrane protein</topology>
    </subcellularLocation>
</comment>
<evidence type="ECO:0000256" key="4">
    <source>
        <dbReference type="ARBA" id="ARBA00023128"/>
    </source>
</evidence>
<feature type="domain" description="ATPase AAA-type core" evidence="6">
    <location>
        <begin position="192"/>
        <end position="253"/>
    </location>
</feature>
<evidence type="ECO:0000256" key="1">
    <source>
        <dbReference type="ARBA" id="ARBA00004304"/>
    </source>
</evidence>
<accession>A0ABQ9FQ08</accession>
<evidence type="ECO:0000259" key="6">
    <source>
        <dbReference type="Pfam" id="PF00004"/>
    </source>
</evidence>
<dbReference type="Gene3D" id="3.40.50.300">
    <property type="entry name" value="P-loop containing nucleotide triphosphate hydrolases"/>
    <property type="match status" value="2"/>
</dbReference>
<comment type="caution">
    <text evidence="8">The sequence shown here is derived from an EMBL/GenBank/DDBJ whole genome shotgun (WGS) entry which is preliminary data.</text>
</comment>
<sequence length="363" mass="40330">MEDSGKITSGIFGRLGESFAKITDKLSIEPEYVPSGQFSNATKQVAEQTQSQQVLLKLFSTLLATVASFGVTYIGIKWLTSALDPTKKDKDLAHRKAEEMLRHLGVTDVKLTDYELCIAANLVDPSSMSTSWEDIGGLEEVIEEIKESVIFPFRRPDLFLNSSLIQPPKGVLLYGPPGCGKTMIAKATARAADSFLRARSSQDHEATAMIKTQFMSLWDGIITDSRCQIMIIGATNRPQDVDAAILRRMPCMYRIGRPGKLQRIGILRKILAYEMVQDLDIDKLGAETEGFTGSDLKESCRLAALNRVHVLLQKAKEENEQCFYNVSVDRMEDLSMSDLELGVQKVKESKSSMANSLHQLQLD</sequence>
<dbReference type="PANTHER" id="PTHR45644">
    <property type="entry name" value="AAA ATPASE, PUTATIVE (AFU_ORTHOLOGUE AFUA_2G12920)-RELATED-RELATED"/>
    <property type="match status" value="1"/>
</dbReference>
<evidence type="ECO:0008006" key="10">
    <source>
        <dbReference type="Google" id="ProtNLM"/>
    </source>
</evidence>
<dbReference type="PANTHER" id="PTHR45644:SF3">
    <property type="entry name" value="FI08533P-RELATED"/>
    <property type="match status" value="1"/>
</dbReference>
<feature type="domain" description="AAA ATPase AAA+ lid" evidence="7">
    <location>
        <begin position="278"/>
        <end position="309"/>
    </location>
</feature>
<protein>
    <recommendedName>
        <fullName evidence="10">AAA+ ATPase domain-containing protein</fullName>
    </recommendedName>
</protein>
<dbReference type="InterPro" id="IPR051701">
    <property type="entry name" value="Mito_OM_Translocase_MSP1"/>
</dbReference>
<evidence type="ECO:0000313" key="9">
    <source>
        <dbReference type="Proteomes" id="UP001217089"/>
    </source>
</evidence>
<evidence type="ECO:0000256" key="2">
    <source>
        <dbReference type="ARBA" id="ARBA00022741"/>
    </source>
</evidence>
<name>A0ABQ9FQ08_TEGGR</name>
<dbReference type="Pfam" id="PF00004">
    <property type="entry name" value="AAA"/>
    <property type="match status" value="1"/>
</dbReference>
<dbReference type="EMBL" id="JARBDR010000214">
    <property type="protein sequence ID" value="KAJ8318722.1"/>
    <property type="molecule type" value="Genomic_DNA"/>
</dbReference>
<evidence type="ECO:0000256" key="5">
    <source>
        <dbReference type="RuleBase" id="RU003651"/>
    </source>
</evidence>
<proteinExistence type="inferred from homology"/>
<evidence type="ECO:0000256" key="3">
    <source>
        <dbReference type="ARBA" id="ARBA00022840"/>
    </source>
</evidence>
<dbReference type="Pfam" id="PF17862">
    <property type="entry name" value="AAA_lid_3"/>
    <property type="match status" value="1"/>
</dbReference>
<dbReference type="Proteomes" id="UP001217089">
    <property type="component" value="Unassembled WGS sequence"/>
</dbReference>
<dbReference type="Gene3D" id="1.10.8.60">
    <property type="match status" value="1"/>
</dbReference>
<comment type="similarity">
    <text evidence="5">Belongs to the AAA ATPase family.</text>
</comment>
<evidence type="ECO:0000313" key="8">
    <source>
        <dbReference type="EMBL" id="KAJ8318722.1"/>
    </source>
</evidence>
<dbReference type="InterPro" id="IPR041569">
    <property type="entry name" value="AAA_lid_3"/>
</dbReference>
<reference evidence="8 9" key="1">
    <citation type="submission" date="2022-12" db="EMBL/GenBank/DDBJ databases">
        <title>Chromosome-level genome of Tegillarca granosa.</title>
        <authorList>
            <person name="Kim J."/>
        </authorList>
    </citation>
    <scope>NUCLEOTIDE SEQUENCE [LARGE SCALE GENOMIC DNA]</scope>
    <source>
        <strain evidence="8">Teg-2019</strain>
        <tissue evidence="8">Adductor muscle</tissue>
    </source>
</reference>
<dbReference type="SUPFAM" id="SSF52540">
    <property type="entry name" value="P-loop containing nucleoside triphosphate hydrolases"/>
    <property type="match status" value="1"/>
</dbReference>
<keyword evidence="3 5" id="KW-0067">ATP-binding</keyword>
<keyword evidence="9" id="KW-1185">Reference proteome</keyword>
<keyword evidence="4" id="KW-0496">Mitochondrion</keyword>
<keyword evidence="2 5" id="KW-0547">Nucleotide-binding</keyword>
<dbReference type="InterPro" id="IPR003959">
    <property type="entry name" value="ATPase_AAA_core"/>
</dbReference>
<evidence type="ECO:0000259" key="7">
    <source>
        <dbReference type="Pfam" id="PF17862"/>
    </source>
</evidence>